<dbReference type="SMART" id="SM00701">
    <property type="entry name" value="PGRP"/>
    <property type="match status" value="1"/>
</dbReference>
<accession>A0ABV1UR89</accession>
<feature type="domain" description="Peptidoglycan recognition protein family" evidence="3">
    <location>
        <begin position="204"/>
        <end position="353"/>
    </location>
</feature>
<evidence type="ECO:0000313" key="5">
    <source>
        <dbReference type="Proteomes" id="UP001445472"/>
    </source>
</evidence>
<dbReference type="Gene3D" id="3.40.80.10">
    <property type="entry name" value="Peptidoglycan recognition protein-like"/>
    <property type="match status" value="1"/>
</dbReference>
<dbReference type="PANTHER" id="PTHR11022">
    <property type="entry name" value="PEPTIDOGLYCAN RECOGNITION PROTEIN"/>
    <property type="match status" value="1"/>
</dbReference>
<dbReference type="InterPro" id="IPR013783">
    <property type="entry name" value="Ig-like_fold"/>
</dbReference>
<gene>
    <name evidence="4" type="ORF">ABT276_08040</name>
</gene>
<dbReference type="InterPro" id="IPR002502">
    <property type="entry name" value="Amidase_domain"/>
</dbReference>
<dbReference type="InterPro" id="IPR015510">
    <property type="entry name" value="PGRP"/>
</dbReference>
<dbReference type="InterPro" id="IPR036505">
    <property type="entry name" value="Amidase/PGRP_sf"/>
</dbReference>
<protein>
    <submittedName>
        <fullName evidence="4">Peptidoglycan recognition protein</fullName>
    </submittedName>
</protein>
<evidence type="ECO:0000313" key="4">
    <source>
        <dbReference type="EMBL" id="MER6613319.1"/>
    </source>
</evidence>
<evidence type="ECO:0000256" key="2">
    <source>
        <dbReference type="SAM" id="MobiDB-lite"/>
    </source>
</evidence>
<reference evidence="4 5" key="1">
    <citation type="submission" date="2024-06" db="EMBL/GenBank/DDBJ databases">
        <title>The Natural Products Discovery Center: Release of the First 8490 Sequenced Strains for Exploring Actinobacteria Biosynthetic Diversity.</title>
        <authorList>
            <person name="Kalkreuter E."/>
            <person name="Kautsar S.A."/>
            <person name="Yang D."/>
            <person name="Bader C.D."/>
            <person name="Teijaro C.N."/>
            <person name="Fluegel L."/>
            <person name="Davis C.M."/>
            <person name="Simpson J.R."/>
            <person name="Lauterbach L."/>
            <person name="Steele A.D."/>
            <person name="Gui C."/>
            <person name="Meng S."/>
            <person name="Li G."/>
            <person name="Viehrig K."/>
            <person name="Ye F."/>
            <person name="Su P."/>
            <person name="Kiefer A.F."/>
            <person name="Nichols A."/>
            <person name="Cepeda A.J."/>
            <person name="Yan W."/>
            <person name="Fan B."/>
            <person name="Jiang Y."/>
            <person name="Adhikari A."/>
            <person name="Zheng C.-J."/>
            <person name="Schuster L."/>
            <person name="Cowan T.M."/>
            <person name="Smanski M.J."/>
            <person name="Chevrette M.G."/>
            <person name="De Carvalho L.P.S."/>
            <person name="Shen B."/>
        </authorList>
    </citation>
    <scope>NUCLEOTIDE SEQUENCE [LARGE SCALE GENOMIC DNA]</scope>
    <source>
        <strain evidence="4 5">NPDC000837</strain>
    </source>
</reference>
<dbReference type="CDD" id="cd06583">
    <property type="entry name" value="PGRP"/>
    <property type="match status" value="1"/>
</dbReference>
<evidence type="ECO:0000256" key="1">
    <source>
        <dbReference type="ARBA" id="ARBA00007553"/>
    </source>
</evidence>
<name>A0ABV1UR89_9ACTN</name>
<dbReference type="InterPro" id="IPR006619">
    <property type="entry name" value="PGRP_domain_met/bac"/>
</dbReference>
<feature type="region of interest" description="Disordered" evidence="2">
    <location>
        <begin position="28"/>
        <end position="54"/>
    </location>
</feature>
<dbReference type="SUPFAM" id="SSF55846">
    <property type="entry name" value="N-acetylmuramoyl-L-alanine amidase-like"/>
    <property type="match status" value="1"/>
</dbReference>
<evidence type="ECO:0000259" key="3">
    <source>
        <dbReference type="SMART" id="SM00701"/>
    </source>
</evidence>
<organism evidence="4 5">
    <name type="scientific">Streptomyces xantholiticus</name>
    <dbReference type="NCBI Taxonomy" id="68285"/>
    <lineage>
        <taxon>Bacteria</taxon>
        <taxon>Bacillati</taxon>
        <taxon>Actinomycetota</taxon>
        <taxon>Actinomycetes</taxon>
        <taxon>Kitasatosporales</taxon>
        <taxon>Streptomycetaceae</taxon>
        <taxon>Streptomyces</taxon>
    </lineage>
</organism>
<proteinExistence type="inferred from homology"/>
<dbReference type="Proteomes" id="UP001445472">
    <property type="component" value="Unassembled WGS sequence"/>
</dbReference>
<dbReference type="EMBL" id="JBEPBX010000005">
    <property type="protein sequence ID" value="MER6613319.1"/>
    <property type="molecule type" value="Genomic_DNA"/>
</dbReference>
<feature type="compositionally biased region" description="Basic and acidic residues" evidence="2">
    <location>
        <begin position="45"/>
        <end position="54"/>
    </location>
</feature>
<dbReference type="RefSeq" id="WP_351975470.1">
    <property type="nucleotide sequence ID" value="NZ_JBEPBX010000005.1"/>
</dbReference>
<comment type="similarity">
    <text evidence="1">Belongs to the N-acetylmuramoyl-L-alanine amidase 2 family.</text>
</comment>
<comment type="caution">
    <text evidence="4">The sequence shown here is derived from an EMBL/GenBank/DDBJ whole genome shotgun (WGS) entry which is preliminary data.</text>
</comment>
<dbReference type="PANTHER" id="PTHR11022:SF41">
    <property type="entry name" value="PEPTIDOGLYCAN-RECOGNITION PROTEIN LC-RELATED"/>
    <property type="match status" value="1"/>
</dbReference>
<dbReference type="Pfam" id="PF01510">
    <property type="entry name" value="Amidase_2"/>
    <property type="match status" value="1"/>
</dbReference>
<keyword evidence="5" id="KW-1185">Reference proteome</keyword>
<sequence>MRGTAVAAALGVVAVLGVQGIAGGSEAETEAQDQAANGPSAYSARAKETGPVKSEVHRLALTSKGRGEAALSRRTTEPFGMLGVSWTDADAEVKGTIEARTRDAETGEWSDWIALEPYLPGLDGERAAERGSTEPVWVGRSDGAEVRVSDGAASGTLPAGLRLDMVDPIADGGADQGGDEFNAEPAAFAAPAVDPGPPSTVPQPPVVTRAQWGADESLNNEGPIYLPDGKIKAVFVHHTTDADYDCAESAAIVRAIHVYHVKTNGWRDLGYNFLVDKCGTIFEGRQGGIDQPVQGAHTYGFNAESTSVSVIGDYTDVAASNAALTATARMAAYKLGQYGGDPAGTTTLVAGATQTNYHGQKFTAGQSYTFNQISGHRDGFNTQCPGMKLYPQLPTIRTLAAGPVQNLQVTSVGGGAVPVDNEYESPGPVTLSWSTSTPSSLITRFELLVDGAPVTTTSGSARSASTTLPAGTHTVAVKAVHQSGKATVTPAATVKVPFPKKLVPVTPERLMDTRIGLGVPQAKIGPGGVVTLQVAGKGDIPATGVGAVVLNVTATRVTGTSYISVYPDGTTRTAASNLNVVEGQTVPNLVVVPVVNGKVDFYNNANSIDLIADVTGYYTTGTDGSTHVNIGPERVMDTRIGLGVPQEKLGPADVVTLQVAGKNGVPATGVTAVVLNVTATRVTGTSYISVYPDGTTRTAASNLNVVKGQTVPNLVIVPVVNGKVNFYNNANSVDLVADITGYYTSGSEGALHYNVGPKRLMDTRIGLGVPQEKVGAADVVTLRVAGVGGVPADASAVVLNVTATRVTGTSYISVYPDGTARTAASNLNVVEGQTVPNLVIVPVVNGKVSFYNNANSVDLIADITGYFVK</sequence>
<dbReference type="Gene3D" id="2.60.40.10">
    <property type="entry name" value="Immunoglobulins"/>
    <property type="match status" value="1"/>
</dbReference>